<keyword evidence="2" id="KW-1185">Reference proteome</keyword>
<organism evidence="1 2">
    <name type="scientific">Pseudomonas wuhanensis</name>
    <dbReference type="NCBI Taxonomy" id="2954098"/>
    <lineage>
        <taxon>Bacteria</taxon>
        <taxon>Pseudomonadati</taxon>
        <taxon>Pseudomonadota</taxon>
        <taxon>Gammaproteobacteria</taxon>
        <taxon>Pseudomonadales</taxon>
        <taxon>Pseudomonadaceae</taxon>
        <taxon>Pseudomonas</taxon>
    </lineage>
</organism>
<reference evidence="1 2" key="1">
    <citation type="submission" date="2023-02" db="EMBL/GenBank/DDBJ databases">
        <title>Evolution of Hrp T3SS in non-pathogenic Pseudomonas fluorescens.</title>
        <authorList>
            <person name="Liao K."/>
            <person name="Wei H."/>
            <person name="Gu Y."/>
        </authorList>
    </citation>
    <scope>NUCLEOTIDE SEQUENCE [LARGE SCALE GENOMIC DNA]</scope>
    <source>
        <strain evidence="1 2">FP607</strain>
    </source>
</reference>
<sequence length="68" mass="7768">MITLFLKALIRLYQRTAPQRLRGACRFHPSCSHYAQLAIDKHGPWKGVAMALKRIGRCRMPNGGEDYP</sequence>
<dbReference type="RefSeq" id="WP_305425305.1">
    <property type="nucleotide sequence ID" value="NZ_CP117430.1"/>
</dbReference>
<dbReference type="NCBIfam" id="TIGR00278">
    <property type="entry name" value="membrane protein insertion efficiency factor YidD"/>
    <property type="match status" value="1"/>
</dbReference>
<dbReference type="InterPro" id="IPR002696">
    <property type="entry name" value="Membr_insert_effic_factor_YidD"/>
</dbReference>
<dbReference type="SMART" id="SM01234">
    <property type="entry name" value="Haemolytic"/>
    <property type="match status" value="1"/>
</dbReference>
<dbReference type="PANTHER" id="PTHR33383:SF1">
    <property type="entry name" value="MEMBRANE PROTEIN INSERTION EFFICIENCY FACTOR-RELATED"/>
    <property type="match status" value="1"/>
</dbReference>
<dbReference type="PANTHER" id="PTHR33383">
    <property type="entry name" value="MEMBRANE PROTEIN INSERTION EFFICIENCY FACTOR-RELATED"/>
    <property type="match status" value="1"/>
</dbReference>
<dbReference type="Pfam" id="PF01809">
    <property type="entry name" value="YidD"/>
    <property type="match status" value="1"/>
</dbReference>
<name>A0ABY9GUZ8_9PSED</name>
<proteinExistence type="predicted"/>
<gene>
    <name evidence="1" type="primary">yidD</name>
    <name evidence="1" type="ORF">PSH88_05800</name>
</gene>
<protein>
    <submittedName>
        <fullName evidence="1">Membrane protein insertion efficiency factor YidD</fullName>
    </submittedName>
</protein>
<accession>A0ABY9GUZ8</accession>
<dbReference type="EMBL" id="CP117430">
    <property type="protein sequence ID" value="WLI19548.1"/>
    <property type="molecule type" value="Genomic_DNA"/>
</dbReference>
<dbReference type="Proteomes" id="UP001230768">
    <property type="component" value="Chromosome"/>
</dbReference>
<evidence type="ECO:0000313" key="2">
    <source>
        <dbReference type="Proteomes" id="UP001230768"/>
    </source>
</evidence>
<evidence type="ECO:0000313" key="1">
    <source>
        <dbReference type="EMBL" id="WLI19548.1"/>
    </source>
</evidence>